<feature type="region of interest" description="Disordered" evidence="1">
    <location>
        <begin position="104"/>
        <end position="151"/>
    </location>
</feature>
<accession>A0AAV7J466</accession>
<comment type="caution">
    <text evidence="2">The sequence shown here is derived from an EMBL/GenBank/DDBJ whole genome shotgun (WGS) entry which is preliminary data.</text>
</comment>
<evidence type="ECO:0000256" key="1">
    <source>
        <dbReference type="SAM" id="MobiDB-lite"/>
    </source>
</evidence>
<dbReference type="EMBL" id="JAHXZJ010000001">
    <property type="protein sequence ID" value="KAH0566597.1"/>
    <property type="molecule type" value="Genomic_DNA"/>
</dbReference>
<keyword evidence="3" id="KW-1185">Reference proteome</keyword>
<reference evidence="2 3" key="1">
    <citation type="journal article" date="2021" name="J. Hered.">
        <title>A chromosome-level genome assembly of the parasitoid wasp, Cotesia glomerata (Hymenoptera: Braconidae).</title>
        <authorList>
            <person name="Pinto B.J."/>
            <person name="Weis J.J."/>
            <person name="Gamble T."/>
            <person name="Ode P.J."/>
            <person name="Paul R."/>
            <person name="Zaspel J.M."/>
        </authorList>
    </citation>
    <scope>NUCLEOTIDE SEQUENCE [LARGE SCALE GENOMIC DNA]</scope>
    <source>
        <strain evidence="2">CgM1</strain>
    </source>
</reference>
<feature type="compositionally biased region" description="Basic and acidic residues" evidence="1">
    <location>
        <begin position="123"/>
        <end position="143"/>
    </location>
</feature>
<protein>
    <submittedName>
        <fullName evidence="2">Uncharacterized protein</fullName>
    </submittedName>
</protein>
<evidence type="ECO:0000313" key="2">
    <source>
        <dbReference type="EMBL" id="KAH0566597.1"/>
    </source>
</evidence>
<gene>
    <name evidence="2" type="ORF">KQX54_002149</name>
</gene>
<sequence length="151" mass="16573">MGTVVGQRRVGVYRATKQGCPSRFVPLVANDAPNHSTHHSISCPSSDSPQYRQLRLQVCSGGPGQKLSTDQYRACIRSRALNEASHAQLGFLAFRDDIASQAMNLKGTQTKKKKKKGPVQPQPKKDKVTGSRPKDDPKEKSPSQDKPAYQT</sequence>
<dbReference type="AlphaFoldDB" id="A0AAV7J466"/>
<name>A0AAV7J466_COTGL</name>
<evidence type="ECO:0000313" key="3">
    <source>
        <dbReference type="Proteomes" id="UP000826195"/>
    </source>
</evidence>
<proteinExistence type="predicted"/>
<organism evidence="2 3">
    <name type="scientific">Cotesia glomerata</name>
    <name type="common">Lepidopteran parasitic wasp</name>
    <name type="synonym">Apanteles glomeratus</name>
    <dbReference type="NCBI Taxonomy" id="32391"/>
    <lineage>
        <taxon>Eukaryota</taxon>
        <taxon>Metazoa</taxon>
        <taxon>Ecdysozoa</taxon>
        <taxon>Arthropoda</taxon>
        <taxon>Hexapoda</taxon>
        <taxon>Insecta</taxon>
        <taxon>Pterygota</taxon>
        <taxon>Neoptera</taxon>
        <taxon>Endopterygota</taxon>
        <taxon>Hymenoptera</taxon>
        <taxon>Apocrita</taxon>
        <taxon>Ichneumonoidea</taxon>
        <taxon>Braconidae</taxon>
        <taxon>Microgastrinae</taxon>
        <taxon>Cotesia</taxon>
    </lineage>
</organism>
<dbReference type="Proteomes" id="UP000826195">
    <property type="component" value="Unassembled WGS sequence"/>
</dbReference>